<keyword evidence="2" id="KW-0732">Signal</keyword>
<protein>
    <submittedName>
        <fullName evidence="3">Uncharacterized protein</fullName>
    </submittedName>
</protein>
<evidence type="ECO:0000313" key="4">
    <source>
        <dbReference type="Proteomes" id="UP000800200"/>
    </source>
</evidence>
<feature type="signal peptide" evidence="2">
    <location>
        <begin position="1"/>
        <end position="16"/>
    </location>
</feature>
<reference evidence="3" key="1">
    <citation type="journal article" date="2020" name="Stud. Mycol.">
        <title>101 Dothideomycetes genomes: a test case for predicting lifestyles and emergence of pathogens.</title>
        <authorList>
            <person name="Haridas S."/>
            <person name="Albert R."/>
            <person name="Binder M."/>
            <person name="Bloem J."/>
            <person name="Labutti K."/>
            <person name="Salamov A."/>
            <person name="Andreopoulos B."/>
            <person name="Baker S."/>
            <person name="Barry K."/>
            <person name="Bills G."/>
            <person name="Bluhm B."/>
            <person name="Cannon C."/>
            <person name="Castanera R."/>
            <person name="Culley D."/>
            <person name="Daum C."/>
            <person name="Ezra D."/>
            <person name="Gonzalez J."/>
            <person name="Henrissat B."/>
            <person name="Kuo A."/>
            <person name="Liang C."/>
            <person name="Lipzen A."/>
            <person name="Lutzoni F."/>
            <person name="Magnuson J."/>
            <person name="Mondo S."/>
            <person name="Nolan M."/>
            <person name="Ohm R."/>
            <person name="Pangilinan J."/>
            <person name="Park H.-J."/>
            <person name="Ramirez L."/>
            <person name="Alfaro M."/>
            <person name="Sun H."/>
            <person name="Tritt A."/>
            <person name="Yoshinaga Y."/>
            <person name="Zwiers L.-H."/>
            <person name="Turgeon B."/>
            <person name="Goodwin S."/>
            <person name="Spatafora J."/>
            <person name="Crous P."/>
            <person name="Grigoriev I."/>
        </authorList>
    </citation>
    <scope>NUCLEOTIDE SEQUENCE</scope>
    <source>
        <strain evidence="3">CBS 207.26</strain>
    </source>
</reference>
<accession>A0A6A6E7H9</accession>
<feature type="chain" id="PRO_5025505340" evidence="2">
    <location>
        <begin position="17"/>
        <end position="127"/>
    </location>
</feature>
<sequence length="127" mass="13548">MKVPFITLAFGAIATASPFPWAEPTAVPAQTTGAALAPNGTNGTHPVNATRSGRHNPHKEPTPTFKLACECPKPIVPNDLLSTAEKCEFMYAAAMGCYYRAQGGCPSPTLAVNIFIHFPILTVFLYL</sequence>
<dbReference type="AlphaFoldDB" id="A0A6A6E7H9"/>
<dbReference type="EMBL" id="ML994625">
    <property type="protein sequence ID" value="KAF2187881.1"/>
    <property type="molecule type" value="Genomic_DNA"/>
</dbReference>
<organism evidence="3 4">
    <name type="scientific">Zopfia rhizophila CBS 207.26</name>
    <dbReference type="NCBI Taxonomy" id="1314779"/>
    <lineage>
        <taxon>Eukaryota</taxon>
        <taxon>Fungi</taxon>
        <taxon>Dikarya</taxon>
        <taxon>Ascomycota</taxon>
        <taxon>Pezizomycotina</taxon>
        <taxon>Dothideomycetes</taxon>
        <taxon>Dothideomycetes incertae sedis</taxon>
        <taxon>Zopfiaceae</taxon>
        <taxon>Zopfia</taxon>
    </lineage>
</organism>
<dbReference type="OrthoDB" id="3783411at2759"/>
<gene>
    <name evidence="3" type="ORF">K469DRAFT_748729</name>
</gene>
<evidence type="ECO:0000256" key="1">
    <source>
        <dbReference type="SAM" id="MobiDB-lite"/>
    </source>
</evidence>
<dbReference type="Proteomes" id="UP000800200">
    <property type="component" value="Unassembled WGS sequence"/>
</dbReference>
<evidence type="ECO:0000256" key="2">
    <source>
        <dbReference type="SAM" id="SignalP"/>
    </source>
</evidence>
<proteinExistence type="predicted"/>
<feature type="compositionally biased region" description="Polar residues" evidence="1">
    <location>
        <begin position="33"/>
        <end position="51"/>
    </location>
</feature>
<evidence type="ECO:0000313" key="3">
    <source>
        <dbReference type="EMBL" id="KAF2187881.1"/>
    </source>
</evidence>
<keyword evidence="4" id="KW-1185">Reference proteome</keyword>
<name>A0A6A6E7H9_9PEZI</name>
<feature type="region of interest" description="Disordered" evidence="1">
    <location>
        <begin position="33"/>
        <end position="61"/>
    </location>
</feature>